<dbReference type="AlphaFoldDB" id="A0A5J4V4Z9"/>
<name>A0A5J4V4Z9_9EUKA</name>
<evidence type="ECO:0000313" key="2">
    <source>
        <dbReference type="Proteomes" id="UP000324800"/>
    </source>
</evidence>
<accession>A0A5J4V4Z9</accession>
<comment type="caution">
    <text evidence="1">The sequence shown here is derived from an EMBL/GenBank/DDBJ whole genome shotgun (WGS) entry which is preliminary data.</text>
</comment>
<dbReference type="Proteomes" id="UP000324800">
    <property type="component" value="Unassembled WGS sequence"/>
</dbReference>
<evidence type="ECO:0000313" key="1">
    <source>
        <dbReference type="EMBL" id="KAA6377165.1"/>
    </source>
</evidence>
<sequence length="358" mass="39731">MAILCSQESWCKTKDIALVLSAKFASVHRLSNFEQIAVFFPQQVGLVFANACISEDVDSVGNITISLEGNMNLGLLSIRDYLEEYEIFTPVSQQFSDDLSTLLISLSTPSKHIALLFDTSIITLNSYVLQTLQYYLNLLSFLRKRCLSILRTIFNEWSKDGNEWKEILKRIGRTALLFSHEKIPHQSSQQISQSEEQLLEGAKREIMVLQACGPVTPSLQHSVSDLLQSNIRAALKQHNDSCDTIDGLLCGHLVPTIRHFVCAISDLIGIVKQGQFLPFELVESAFSAQIISQTFALAADKLGKYAKSDNISIAGDEHVGQATFLSAIDLEEALDGVMKDIVRIAIGNESFIIIFAQN</sequence>
<reference evidence="1 2" key="1">
    <citation type="submission" date="2019-03" db="EMBL/GenBank/DDBJ databases">
        <title>Single cell metagenomics reveals metabolic interactions within the superorganism composed of flagellate Streblomastix strix and complex community of Bacteroidetes bacteria on its surface.</title>
        <authorList>
            <person name="Treitli S.C."/>
            <person name="Kolisko M."/>
            <person name="Husnik F."/>
            <person name="Keeling P."/>
            <person name="Hampl V."/>
        </authorList>
    </citation>
    <scope>NUCLEOTIDE SEQUENCE [LARGE SCALE GENOMIC DNA]</scope>
    <source>
        <strain evidence="1">ST1C</strain>
    </source>
</reference>
<protein>
    <submittedName>
        <fullName evidence="1">Uncharacterized protein</fullName>
    </submittedName>
</protein>
<organism evidence="1 2">
    <name type="scientific">Streblomastix strix</name>
    <dbReference type="NCBI Taxonomy" id="222440"/>
    <lineage>
        <taxon>Eukaryota</taxon>
        <taxon>Metamonada</taxon>
        <taxon>Preaxostyla</taxon>
        <taxon>Oxymonadida</taxon>
        <taxon>Streblomastigidae</taxon>
        <taxon>Streblomastix</taxon>
    </lineage>
</organism>
<gene>
    <name evidence="1" type="ORF">EZS28_027308</name>
</gene>
<proteinExistence type="predicted"/>
<dbReference type="EMBL" id="SNRW01010006">
    <property type="protein sequence ID" value="KAA6377165.1"/>
    <property type="molecule type" value="Genomic_DNA"/>
</dbReference>